<dbReference type="Proteomes" id="UP000631114">
    <property type="component" value="Unassembled WGS sequence"/>
</dbReference>
<name>A0A835HB01_9MAGN</name>
<evidence type="ECO:0000313" key="2">
    <source>
        <dbReference type="Proteomes" id="UP000631114"/>
    </source>
</evidence>
<proteinExistence type="predicted"/>
<organism evidence="1 2">
    <name type="scientific">Coptis chinensis</name>
    <dbReference type="NCBI Taxonomy" id="261450"/>
    <lineage>
        <taxon>Eukaryota</taxon>
        <taxon>Viridiplantae</taxon>
        <taxon>Streptophyta</taxon>
        <taxon>Embryophyta</taxon>
        <taxon>Tracheophyta</taxon>
        <taxon>Spermatophyta</taxon>
        <taxon>Magnoliopsida</taxon>
        <taxon>Ranunculales</taxon>
        <taxon>Ranunculaceae</taxon>
        <taxon>Coptidoideae</taxon>
        <taxon>Coptis</taxon>
    </lineage>
</organism>
<keyword evidence="2" id="KW-1185">Reference proteome</keyword>
<sequence>MSLNRYGDVLSRLSNYHVIDFSNDKRTHCFPEVIVGLKIHDELAIDSSLVQGNKSISDFHNVLDKAYWHRIQGWIRKEKEKALLSSSPTLSALEEDEETELAKYKRIRSRN</sequence>
<dbReference type="PANTHER" id="PTHR20961:SF124">
    <property type="entry name" value="GLYCOSYLTRANSFERASE"/>
    <property type="match status" value="1"/>
</dbReference>
<protein>
    <submittedName>
        <fullName evidence="1">Uncharacterized protein</fullName>
    </submittedName>
</protein>
<dbReference type="GO" id="GO:0016757">
    <property type="term" value="F:glycosyltransferase activity"/>
    <property type="evidence" value="ECO:0007669"/>
    <property type="project" value="InterPro"/>
</dbReference>
<dbReference type="OrthoDB" id="529273at2759"/>
<dbReference type="InterPro" id="IPR007657">
    <property type="entry name" value="Glycosyltransferase_61"/>
</dbReference>
<accession>A0A835HB01</accession>
<dbReference type="AlphaFoldDB" id="A0A835HB01"/>
<dbReference type="PANTHER" id="PTHR20961">
    <property type="entry name" value="GLYCOSYLTRANSFERASE"/>
    <property type="match status" value="1"/>
</dbReference>
<reference evidence="1 2" key="1">
    <citation type="submission" date="2020-10" db="EMBL/GenBank/DDBJ databases">
        <title>The Coptis chinensis genome and diversification of protoberbering-type alkaloids.</title>
        <authorList>
            <person name="Wang B."/>
            <person name="Shu S."/>
            <person name="Song C."/>
            <person name="Liu Y."/>
        </authorList>
    </citation>
    <scope>NUCLEOTIDE SEQUENCE [LARGE SCALE GENOMIC DNA]</scope>
    <source>
        <strain evidence="1">HL-2020</strain>
        <tissue evidence="1">Leaf</tissue>
    </source>
</reference>
<evidence type="ECO:0000313" key="1">
    <source>
        <dbReference type="EMBL" id="KAF9595979.1"/>
    </source>
</evidence>
<comment type="caution">
    <text evidence="1">The sequence shown here is derived from an EMBL/GenBank/DDBJ whole genome shotgun (WGS) entry which is preliminary data.</text>
</comment>
<gene>
    <name evidence="1" type="ORF">IFM89_006906</name>
</gene>
<dbReference type="EMBL" id="JADFTS010000007">
    <property type="protein sequence ID" value="KAF9595979.1"/>
    <property type="molecule type" value="Genomic_DNA"/>
</dbReference>